<comment type="caution">
    <text evidence="3">The sequence shown here is derived from an EMBL/GenBank/DDBJ whole genome shotgun (WGS) entry which is preliminary data.</text>
</comment>
<name>A0A4Z0WI47_9GAMM</name>
<dbReference type="Pfam" id="PF03480">
    <property type="entry name" value="DctP"/>
    <property type="match status" value="1"/>
</dbReference>
<proteinExistence type="predicted"/>
<dbReference type="OrthoDB" id="5670809at2"/>
<dbReference type="Proteomes" id="UP000297475">
    <property type="component" value="Unassembled WGS sequence"/>
</dbReference>
<evidence type="ECO:0000313" key="4">
    <source>
        <dbReference type="Proteomes" id="UP000297475"/>
    </source>
</evidence>
<dbReference type="PANTHER" id="PTHR33376">
    <property type="match status" value="1"/>
</dbReference>
<dbReference type="InterPro" id="IPR038404">
    <property type="entry name" value="TRAP_DctP_sf"/>
</dbReference>
<feature type="signal peptide" evidence="2">
    <location>
        <begin position="1"/>
        <end position="22"/>
    </location>
</feature>
<keyword evidence="4" id="KW-1185">Reference proteome</keyword>
<dbReference type="InterPro" id="IPR018389">
    <property type="entry name" value="DctP_fam"/>
</dbReference>
<sequence>MRLHRTRSPALALLLLSLTLFAAAGTVAMELRIATLLPDGTGEVRALRQASERLSAETDGRVTLRIFPGGVMGDDQAVERRIRAGQLHGSLVQSGALARVYPNVQILNAPFIFDSYDETDRLRAEFDDDIARELAERGIHTFGFIDGGFAYVMGHQPTRSVEDLQRARVWLPANDTFSLQVARAFGVSPITLNISEVLTSLQTGIVDTIMAPPTAALTLQWFTRVDYITDMPLIYTYATLYVHDRHMSRLSEDDRAAVDRILRETTEQIDANARENNRAAFEALLNQGLEHVQLTDTEIAAVRDKAGLAHEVLIREGEFSRDWHERLMSTLEDYRQNGR</sequence>
<dbReference type="Gene3D" id="3.40.190.170">
    <property type="entry name" value="Bacterial extracellular solute-binding protein, family 7"/>
    <property type="match status" value="1"/>
</dbReference>
<evidence type="ECO:0000256" key="2">
    <source>
        <dbReference type="SAM" id="SignalP"/>
    </source>
</evidence>
<feature type="chain" id="PRO_5021386340" evidence="2">
    <location>
        <begin position="23"/>
        <end position="339"/>
    </location>
</feature>
<evidence type="ECO:0000256" key="1">
    <source>
        <dbReference type="ARBA" id="ARBA00022729"/>
    </source>
</evidence>
<accession>A0A4Z0WI47</accession>
<protein>
    <submittedName>
        <fullName evidence="3">C4-dicarboxylate ABC transporter</fullName>
    </submittedName>
</protein>
<gene>
    <name evidence="3" type="ORF">E4656_02445</name>
</gene>
<dbReference type="SUPFAM" id="SSF53850">
    <property type="entry name" value="Periplasmic binding protein-like II"/>
    <property type="match status" value="1"/>
</dbReference>
<organism evidence="3 4">
    <name type="scientific">Natronospirillum operosum</name>
    <dbReference type="NCBI Taxonomy" id="2759953"/>
    <lineage>
        <taxon>Bacteria</taxon>
        <taxon>Pseudomonadati</taxon>
        <taxon>Pseudomonadota</taxon>
        <taxon>Gammaproteobacteria</taxon>
        <taxon>Oceanospirillales</taxon>
        <taxon>Natronospirillaceae</taxon>
        <taxon>Natronospirillum</taxon>
    </lineage>
</organism>
<dbReference type="AlphaFoldDB" id="A0A4Z0WI47"/>
<dbReference type="GO" id="GO:0055085">
    <property type="term" value="P:transmembrane transport"/>
    <property type="evidence" value="ECO:0007669"/>
    <property type="project" value="InterPro"/>
</dbReference>
<dbReference type="RefSeq" id="WP_135480858.1">
    <property type="nucleotide sequence ID" value="NZ_SRMF01000001.1"/>
</dbReference>
<dbReference type="EMBL" id="SRMF01000001">
    <property type="protein sequence ID" value="TGG95301.1"/>
    <property type="molecule type" value="Genomic_DNA"/>
</dbReference>
<evidence type="ECO:0000313" key="3">
    <source>
        <dbReference type="EMBL" id="TGG95301.1"/>
    </source>
</evidence>
<dbReference type="PANTHER" id="PTHR33376:SF4">
    <property type="entry name" value="SIALIC ACID-BINDING PERIPLASMIC PROTEIN SIAP"/>
    <property type="match status" value="1"/>
</dbReference>
<keyword evidence="1 2" id="KW-0732">Signal</keyword>
<reference evidence="3 4" key="1">
    <citation type="submission" date="2019-04" db="EMBL/GenBank/DDBJ databases">
        <title>Natronospirillum operosus gen. nov., sp. nov., a haloalkaliphilic satellite isolated from decaying biomass of laboratory culture of cyanobacterium Geitlerinema sp. and proposal of Natronospirillaceae fam. nov. and Saccharospirillaceae fam. nov.</title>
        <authorList>
            <person name="Kevbrin V."/>
            <person name="Boltyanskaya Y."/>
            <person name="Koziaeva V."/>
            <person name="Grouzdev D.S."/>
            <person name="Park M."/>
            <person name="Cho J."/>
        </authorList>
    </citation>
    <scope>NUCLEOTIDE SEQUENCE [LARGE SCALE GENOMIC DNA]</scope>
    <source>
        <strain evidence="3 4">G-116</strain>
    </source>
</reference>